<name>A0ABP0ZR01_9ASCO</name>
<feature type="signal peptide" evidence="9">
    <location>
        <begin position="1"/>
        <end position="18"/>
    </location>
</feature>
<evidence type="ECO:0000256" key="8">
    <source>
        <dbReference type="SAM" id="MobiDB-lite"/>
    </source>
</evidence>
<dbReference type="Proteomes" id="UP001497383">
    <property type="component" value="Chromosome 3"/>
</dbReference>
<organism evidence="10 11">
    <name type="scientific">Lodderomyces beijingensis</name>
    <dbReference type="NCBI Taxonomy" id="1775926"/>
    <lineage>
        <taxon>Eukaryota</taxon>
        <taxon>Fungi</taxon>
        <taxon>Dikarya</taxon>
        <taxon>Ascomycota</taxon>
        <taxon>Saccharomycotina</taxon>
        <taxon>Pichiomycetes</taxon>
        <taxon>Debaryomycetaceae</taxon>
        <taxon>Candida/Lodderomyces clade</taxon>
        <taxon>Lodderomyces</taxon>
    </lineage>
</organism>
<dbReference type="PANTHER" id="PTHR31018">
    <property type="entry name" value="SPORULATION-SPECIFIC PROTEIN-RELATED"/>
    <property type="match status" value="1"/>
</dbReference>
<evidence type="ECO:0000256" key="4">
    <source>
        <dbReference type="ARBA" id="ARBA00022512"/>
    </source>
</evidence>
<evidence type="ECO:0000256" key="3">
    <source>
        <dbReference type="ARBA" id="ARBA00005798"/>
    </source>
</evidence>
<evidence type="ECO:0000313" key="10">
    <source>
        <dbReference type="EMBL" id="CAK9438657.1"/>
    </source>
</evidence>
<evidence type="ECO:0000256" key="1">
    <source>
        <dbReference type="ARBA" id="ARBA00004191"/>
    </source>
</evidence>
<evidence type="ECO:0000256" key="5">
    <source>
        <dbReference type="ARBA" id="ARBA00022525"/>
    </source>
</evidence>
<proteinExistence type="inferred from homology"/>
<keyword evidence="7" id="KW-0325">Glycoprotein</keyword>
<dbReference type="InterPro" id="IPR051648">
    <property type="entry name" value="CWI-Assembly_Regulator"/>
</dbReference>
<dbReference type="Gene3D" id="3.80.20.20">
    <property type="entry name" value="Receptor L-domain"/>
    <property type="match status" value="1"/>
</dbReference>
<comment type="subcellular location">
    <subcellularLocation>
        <location evidence="2">Cell membrane</location>
        <topology evidence="2">Lipid-anchor</topology>
        <topology evidence="2">GPI-anchor</topology>
    </subcellularLocation>
    <subcellularLocation>
        <location evidence="1">Secreted</location>
        <location evidence="1">Cell wall</location>
    </subcellularLocation>
</comment>
<evidence type="ECO:0000256" key="6">
    <source>
        <dbReference type="ARBA" id="ARBA00022729"/>
    </source>
</evidence>
<evidence type="ECO:0000313" key="11">
    <source>
        <dbReference type="Proteomes" id="UP001497383"/>
    </source>
</evidence>
<evidence type="ECO:0000256" key="2">
    <source>
        <dbReference type="ARBA" id="ARBA00004609"/>
    </source>
</evidence>
<dbReference type="GeneID" id="92208077"/>
<dbReference type="PANTHER" id="PTHR31018:SF3">
    <property type="entry name" value="RECEPTOR PROTEIN-TYROSINE KINASE"/>
    <property type="match status" value="1"/>
</dbReference>
<comment type="similarity">
    <text evidence="3">Belongs to the SPS2 family.</text>
</comment>
<evidence type="ECO:0000256" key="9">
    <source>
        <dbReference type="SAM" id="SignalP"/>
    </source>
</evidence>
<evidence type="ECO:0008006" key="12">
    <source>
        <dbReference type="Google" id="ProtNLM"/>
    </source>
</evidence>
<reference evidence="10 11" key="1">
    <citation type="submission" date="2024-03" db="EMBL/GenBank/DDBJ databases">
        <authorList>
            <person name="Brejova B."/>
        </authorList>
    </citation>
    <scope>NUCLEOTIDE SEQUENCE [LARGE SCALE GENOMIC DNA]</scope>
    <source>
        <strain evidence="10 11">CBS 14171</strain>
    </source>
</reference>
<keyword evidence="4" id="KW-0134">Cell wall</keyword>
<feature type="chain" id="PRO_5046847049" description="Receptor L-domain domain-containing protein" evidence="9">
    <location>
        <begin position="19"/>
        <end position="425"/>
    </location>
</feature>
<dbReference type="SUPFAM" id="SSF52058">
    <property type="entry name" value="L domain-like"/>
    <property type="match status" value="2"/>
</dbReference>
<evidence type="ECO:0000256" key="7">
    <source>
        <dbReference type="ARBA" id="ARBA00023180"/>
    </source>
</evidence>
<keyword evidence="11" id="KW-1185">Reference proteome</keyword>
<sequence>MQLRNIIAVAALGGLASAANNSTLTNATPSVDSGCSFSSFTATAAGQLQSVAACETAVGDVVVYGDSFRSIELTGLKQLYGNLAIRNASQATVVNAPTLQLVSGQLEVSGGTILSNLNLAQLTTVGSLEFNALPALEHTGLTAGLTSADSIVISDTGLSQLTGINVYKLKVFNVNNNKDIDTIDSGLQEVTDTLDISYNAEKVDVILNQLKSANNIILQQINSFQAPNLTSTNGSIAISKSSIEKIELPKVESAGSVVINQNDDLEEIDFSKLTSLSGALQISDNDNLKSLDGFNSLKTVGGTININGSFDNGTFDALSRVSGGFILKTDGQLSCSAFNKLNSNGDVRGDKFQCEDKVTTSSSSSAKSNSGSSSNSATGGSSQSSEGGSSSSGSSSSSRKSEGSSNVGKLASVVAAFAGIGFVLI</sequence>
<accession>A0ABP0ZR01</accession>
<dbReference type="EMBL" id="OZ022407">
    <property type="protein sequence ID" value="CAK9438657.1"/>
    <property type="molecule type" value="Genomic_DNA"/>
</dbReference>
<gene>
    <name evidence="10" type="ORF">LODBEIA_P28810</name>
</gene>
<keyword evidence="6 9" id="KW-0732">Signal</keyword>
<dbReference type="InterPro" id="IPR036941">
    <property type="entry name" value="Rcpt_L-dom_sf"/>
</dbReference>
<feature type="compositionally biased region" description="Low complexity" evidence="8">
    <location>
        <begin position="360"/>
        <end position="398"/>
    </location>
</feature>
<keyword evidence="5" id="KW-0964">Secreted</keyword>
<feature type="region of interest" description="Disordered" evidence="8">
    <location>
        <begin position="359"/>
        <end position="407"/>
    </location>
</feature>
<dbReference type="RefSeq" id="XP_066829819.1">
    <property type="nucleotide sequence ID" value="XM_066972929.1"/>
</dbReference>
<protein>
    <recommendedName>
        <fullName evidence="12">Receptor L-domain domain-containing protein</fullName>
    </recommendedName>
</protein>